<reference evidence="3 4" key="1">
    <citation type="submission" date="2017-12" db="EMBL/GenBank/DDBJ databases">
        <title>Comparative genomics of Botrytis spp.</title>
        <authorList>
            <person name="Valero-Jimenez C.A."/>
            <person name="Tapia P."/>
            <person name="Veloso J."/>
            <person name="Silva-Moreno E."/>
            <person name="Staats M."/>
            <person name="Valdes J.H."/>
            <person name="Van Kan J.A.L."/>
        </authorList>
    </citation>
    <scope>NUCLEOTIDE SEQUENCE [LARGE SCALE GENOMIC DNA]</scope>
    <source>
        <strain evidence="3 4">MUCL3349</strain>
    </source>
</reference>
<dbReference type="STRING" id="87229.A0A4Z1L259"/>
<protein>
    <recommendedName>
        <fullName evidence="2">FAD dependent oxidoreductase domain-containing protein</fullName>
    </recommendedName>
</protein>
<accession>A0A4Z1L259</accession>
<dbReference type="AlphaFoldDB" id="A0A4Z1L259"/>
<dbReference type="Gene3D" id="3.50.50.60">
    <property type="entry name" value="FAD/NAD(P)-binding domain"/>
    <property type="match status" value="1"/>
</dbReference>
<dbReference type="EMBL" id="PQXO01000055">
    <property type="protein sequence ID" value="TGO90683.1"/>
    <property type="molecule type" value="Genomic_DNA"/>
</dbReference>
<feature type="region of interest" description="Disordered" evidence="1">
    <location>
        <begin position="104"/>
        <end position="130"/>
    </location>
</feature>
<dbReference type="SUPFAM" id="SSF51905">
    <property type="entry name" value="FAD/NAD(P)-binding domain"/>
    <property type="match status" value="1"/>
</dbReference>
<gene>
    <name evidence="3" type="ORF">BPOR_0055g00260</name>
</gene>
<organism evidence="3 4">
    <name type="scientific">Botrytis porri</name>
    <dbReference type="NCBI Taxonomy" id="87229"/>
    <lineage>
        <taxon>Eukaryota</taxon>
        <taxon>Fungi</taxon>
        <taxon>Dikarya</taxon>
        <taxon>Ascomycota</taxon>
        <taxon>Pezizomycotina</taxon>
        <taxon>Leotiomycetes</taxon>
        <taxon>Helotiales</taxon>
        <taxon>Sclerotiniaceae</taxon>
        <taxon>Botrytis</taxon>
    </lineage>
</organism>
<dbReference type="Proteomes" id="UP000297280">
    <property type="component" value="Unassembled WGS sequence"/>
</dbReference>
<dbReference type="PANTHER" id="PTHR13847:SF185">
    <property type="entry name" value="FAD DEPENDENT OXIDOREDUCTASE SUPERFAMILY (AFU_ORTHOLOGUE AFUA_3G02360)"/>
    <property type="match status" value="1"/>
</dbReference>
<evidence type="ECO:0000313" key="3">
    <source>
        <dbReference type="EMBL" id="TGO90683.1"/>
    </source>
</evidence>
<dbReference type="Pfam" id="PF01266">
    <property type="entry name" value="DAO"/>
    <property type="match status" value="1"/>
</dbReference>
<dbReference type="InterPro" id="IPR036188">
    <property type="entry name" value="FAD/NAD-bd_sf"/>
</dbReference>
<dbReference type="OrthoDB" id="498204at2759"/>
<dbReference type="Gene3D" id="3.30.9.10">
    <property type="entry name" value="D-Amino Acid Oxidase, subunit A, domain 2"/>
    <property type="match status" value="1"/>
</dbReference>
<dbReference type="InterPro" id="IPR006076">
    <property type="entry name" value="FAD-dep_OxRdtase"/>
</dbReference>
<dbReference type="GO" id="GO:0005770">
    <property type="term" value="C:late endosome"/>
    <property type="evidence" value="ECO:0007669"/>
    <property type="project" value="TreeGrafter"/>
</dbReference>
<keyword evidence="4" id="KW-1185">Reference proteome</keyword>
<sequence>MSNTVILGSGIIGLSTAYYLSLSQDPSTIQLVDPSPTLFSSASGYAAGFLSRDWFCDESSSLGLLSFDEHKKLAERNAGAEKWGYSVSRSMNYVSHIAAENARKSGKKGSGGSRAKTASGNDEVGVKDATGFTGEWPKWFKKNEGDEMEPLSKDGSTAQVDPLKLCQFLLASCLERGVQLHHPAKALSVHQDMRSEISSIRILNTSTNIESDIPCTKILIAAGCWSPEVFSTLFPESTLKLPITSLAGHSLVVRTPNWNEELEEKECQAIFASDEEGYCPEVFSRKGGEIYVAGLNSSTEPLPKLATESKFQEDAIQILEKTARRMFGLDESFEMEVIRKGFCFRPVTKRGTPILAKVSDDKLGGMSTRNDKVGGIWLAAGHGPWGISMSLGTGKVMAEMMQGKSTSADVSKLGF</sequence>
<comment type="caution">
    <text evidence="3">The sequence shown here is derived from an EMBL/GenBank/DDBJ whole genome shotgun (WGS) entry which is preliminary data.</text>
</comment>
<evidence type="ECO:0000256" key="1">
    <source>
        <dbReference type="SAM" id="MobiDB-lite"/>
    </source>
</evidence>
<dbReference type="GO" id="GO:0005829">
    <property type="term" value="C:cytosol"/>
    <property type="evidence" value="ECO:0007669"/>
    <property type="project" value="GOC"/>
</dbReference>
<feature type="domain" description="FAD dependent oxidoreductase" evidence="2">
    <location>
        <begin position="5"/>
        <end position="400"/>
    </location>
</feature>
<proteinExistence type="predicted"/>
<name>A0A4Z1L259_9HELO</name>
<dbReference type="GO" id="GO:0042147">
    <property type="term" value="P:retrograde transport, endosome to Golgi"/>
    <property type="evidence" value="ECO:0007669"/>
    <property type="project" value="TreeGrafter"/>
</dbReference>
<evidence type="ECO:0000259" key="2">
    <source>
        <dbReference type="Pfam" id="PF01266"/>
    </source>
</evidence>
<evidence type="ECO:0000313" key="4">
    <source>
        <dbReference type="Proteomes" id="UP000297280"/>
    </source>
</evidence>
<dbReference type="PANTHER" id="PTHR13847">
    <property type="entry name" value="SARCOSINE DEHYDROGENASE-RELATED"/>
    <property type="match status" value="1"/>
</dbReference>